<reference evidence="1" key="1">
    <citation type="submission" date="2014-11" db="EMBL/GenBank/DDBJ databases">
        <authorList>
            <person name="Amaro Gonzalez C."/>
        </authorList>
    </citation>
    <scope>NUCLEOTIDE SEQUENCE</scope>
</reference>
<organism evidence="1">
    <name type="scientific">Anguilla anguilla</name>
    <name type="common">European freshwater eel</name>
    <name type="synonym">Muraena anguilla</name>
    <dbReference type="NCBI Taxonomy" id="7936"/>
    <lineage>
        <taxon>Eukaryota</taxon>
        <taxon>Metazoa</taxon>
        <taxon>Chordata</taxon>
        <taxon>Craniata</taxon>
        <taxon>Vertebrata</taxon>
        <taxon>Euteleostomi</taxon>
        <taxon>Actinopterygii</taxon>
        <taxon>Neopterygii</taxon>
        <taxon>Teleostei</taxon>
        <taxon>Anguilliformes</taxon>
        <taxon>Anguillidae</taxon>
        <taxon>Anguilla</taxon>
    </lineage>
</organism>
<evidence type="ECO:0000313" key="1">
    <source>
        <dbReference type="EMBL" id="JAI08019.1"/>
    </source>
</evidence>
<protein>
    <submittedName>
        <fullName evidence="1">Uncharacterized protein</fullName>
    </submittedName>
</protein>
<reference evidence="1" key="2">
    <citation type="journal article" date="2015" name="Fish Shellfish Immunol.">
        <title>Early steps in the European eel (Anguilla anguilla)-Vibrio vulnificus interaction in the gills: Role of the RtxA13 toxin.</title>
        <authorList>
            <person name="Callol A."/>
            <person name="Pajuelo D."/>
            <person name="Ebbesson L."/>
            <person name="Teles M."/>
            <person name="MacKenzie S."/>
            <person name="Amaro C."/>
        </authorList>
    </citation>
    <scope>NUCLEOTIDE SEQUENCE</scope>
</reference>
<proteinExistence type="predicted"/>
<dbReference type="EMBL" id="GBXM01000559">
    <property type="protein sequence ID" value="JAI08019.1"/>
    <property type="molecule type" value="Transcribed_RNA"/>
</dbReference>
<name>A0A0E9Y1Z2_ANGAN</name>
<accession>A0A0E9Y1Z2</accession>
<sequence length="37" mass="4052">MAAGRTTQLGHSNLQDMGHQSHNLLMGKKSACMHVFL</sequence>
<dbReference type="AlphaFoldDB" id="A0A0E9Y1Z2"/>